<dbReference type="Pfam" id="PF05225">
    <property type="entry name" value="HTH_psq"/>
    <property type="match status" value="1"/>
</dbReference>
<dbReference type="GO" id="GO:0003677">
    <property type="term" value="F:DNA binding"/>
    <property type="evidence" value="ECO:0007669"/>
    <property type="project" value="InterPro"/>
</dbReference>
<dbReference type="InterPro" id="IPR007889">
    <property type="entry name" value="HTH_Psq"/>
</dbReference>
<organism evidence="2 3">
    <name type="scientific">Lymnaea stagnalis</name>
    <name type="common">Great pond snail</name>
    <name type="synonym">Helix stagnalis</name>
    <dbReference type="NCBI Taxonomy" id="6523"/>
    <lineage>
        <taxon>Eukaryota</taxon>
        <taxon>Metazoa</taxon>
        <taxon>Spiralia</taxon>
        <taxon>Lophotrochozoa</taxon>
        <taxon>Mollusca</taxon>
        <taxon>Gastropoda</taxon>
        <taxon>Heterobranchia</taxon>
        <taxon>Euthyneura</taxon>
        <taxon>Panpulmonata</taxon>
        <taxon>Hygrophila</taxon>
        <taxon>Lymnaeoidea</taxon>
        <taxon>Lymnaeidae</taxon>
        <taxon>Lymnaea</taxon>
    </lineage>
</organism>
<dbReference type="InterPro" id="IPR009057">
    <property type="entry name" value="Homeodomain-like_sf"/>
</dbReference>
<evidence type="ECO:0000313" key="3">
    <source>
        <dbReference type="Proteomes" id="UP001497497"/>
    </source>
</evidence>
<name>A0AAV2IDC5_LYMST</name>
<keyword evidence="3" id="KW-1185">Reference proteome</keyword>
<comment type="caution">
    <text evidence="2">The sequence shown here is derived from an EMBL/GenBank/DDBJ whole genome shotgun (WGS) entry which is preliminary data.</text>
</comment>
<feature type="domain" description="HTH psq-type" evidence="1">
    <location>
        <begin position="20"/>
        <end position="58"/>
    </location>
</feature>
<evidence type="ECO:0000259" key="1">
    <source>
        <dbReference type="Pfam" id="PF05225"/>
    </source>
</evidence>
<accession>A0AAV2IDC5</accession>
<dbReference type="Gene3D" id="1.10.10.60">
    <property type="entry name" value="Homeodomain-like"/>
    <property type="match status" value="1"/>
</dbReference>
<reference evidence="2 3" key="1">
    <citation type="submission" date="2024-04" db="EMBL/GenBank/DDBJ databases">
        <authorList>
            <consortium name="Genoscope - CEA"/>
            <person name="William W."/>
        </authorList>
    </citation>
    <scope>NUCLEOTIDE SEQUENCE [LARGE SCALE GENOMIC DNA]</scope>
</reference>
<protein>
    <recommendedName>
        <fullName evidence="1">HTH psq-type domain-containing protein</fullName>
    </recommendedName>
</protein>
<dbReference type="SUPFAM" id="SSF46689">
    <property type="entry name" value="Homeodomain-like"/>
    <property type="match status" value="1"/>
</dbReference>
<proteinExistence type="predicted"/>
<gene>
    <name evidence="2" type="ORF">GSLYS_00017322001</name>
</gene>
<sequence>MDIIVSPDPPRNNTEHLRMMITAVDAVISGKMSQREAAKAYNIPRSTLRSHLPKHASYKHRIQKPPTGFKGKTILSKKEERELIEFVVNMHRAGFGRTRQDLLLKVQDMLNKLERKTKFENNLPNDEWYVSFLERHKDSIKEIYIGYGFQEKGVVPIDVYGVHETIEVAVQSVSHTNPVVYHHPSPPQQQLHRPQDNAESVSRCRMLPFPFQI</sequence>
<dbReference type="EMBL" id="CAXITT010000577">
    <property type="protein sequence ID" value="CAL1543809.1"/>
    <property type="molecule type" value="Genomic_DNA"/>
</dbReference>
<dbReference type="AlphaFoldDB" id="A0AAV2IDC5"/>
<dbReference type="Proteomes" id="UP001497497">
    <property type="component" value="Unassembled WGS sequence"/>
</dbReference>
<evidence type="ECO:0000313" key="2">
    <source>
        <dbReference type="EMBL" id="CAL1543809.1"/>
    </source>
</evidence>